<evidence type="ECO:0000256" key="1">
    <source>
        <dbReference type="SAM" id="MobiDB-lite"/>
    </source>
</evidence>
<feature type="compositionally biased region" description="Basic and acidic residues" evidence="1">
    <location>
        <begin position="68"/>
        <end position="77"/>
    </location>
</feature>
<sequence>MVGPSHSSYPFEMQLSDSSHTPINLSHCPEAGIRFEFLICRNETLFTVARQQVSLGASESSHSAVRGGEAERAEQAAHAHISLFPTHRPNHCGS</sequence>
<reference evidence="2 3" key="1">
    <citation type="journal article" date="2018" name="Nat. Ecol. Evol.">
        <title>Shark genomes provide insights into elasmobranch evolution and the origin of vertebrates.</title>
        <authorList>
            <person name="Hara Y"/>
            <person name="Yamaguchi K"/>
            <person name="Onimaru K"/>
            <person name="Kadota M"/>
            <person name="Koyanagi M"/>
            <person name="Keeley SD"/>
            <person name="Tatsumi K"/>
            <person name="Tanaka K"/>
            <person name="Motone F"/>
            <person name="Kageyama Y"/>
            <person name="Nozu R"/>
            <person name="Adachi N"/>
            <person name="Nishimura O"/>
            <person name="Nakagawa R"/>
            <person name="Tanegashima C"/>
            <person name="Kiyatake I"/>
            <person name="Matsumoto R"/>
            <person name="Murakumo K"/>
            <person name="Nishida K"/>
            <person name="Terakita A"/>
            <person name="Kuratani S"/>
            <person name="Sato K"/>
            <person name="Hyodo S Kuraku.S."/>
        </authorList>
    </citation>
    <scope>NUCLEOTIDE SEQUENCE [LARGE SCALE GENOMIC DNA]</scope>
</reference>
<feature type="region of interest" description="Disordered" evidence="1">
    <location>
        <begin position="57"/>
        <end position="94"/>
    </location>
</feature>
<proteinExistence type="predicted"/>
<comment type="caution">
    <text evidence="2">The sequence shown here is derived from an EMBL/GenBank/DDBJ whole genome shotgun (WGS) entry which is preliminary data.</text>
</comment>
<keyword evidence="3" id="KW-1185">Reference proteome</keyword>
<dbReference type="AlphaFoldDB" id="A0A401U412"/>
<dbReference type="Proteomes" id="UP000287033">
    <property type="component" value="Unassembled WGS sequence"/>
</dbReference>
<protein>
    <submittedName>
        <fullName evidence="2">Uncharacterized protein</fullName>
    </submittedName>
</protein>
<dbReference type="EMBL" id="BEZZ01275601">
    <property type="protein sequence ID" value="GCC49615.1"/>
    <property type="molecule type" value="Genomic_DNA"/>
</dbReference>
<evidence type="ECO:0000313" key="2">
    <source>
        <dbReference type="EMBL" id="GCC49615.1"/>
    </source>
</evidence>
<name>A0A401U412_CHIPU</name>
<gene>
    <name evidence="2" type="ORF">chiPu_0033910</name>
</gene>
<evidence type="ECO:0000313" key="3">
    <source>
        <dbReference type="Proteomes" id="UP000287033"/>
    </source>
</evidence>
<organism evidence="2 3">
    <name type="scientific">Chiloscyllium punctatum</name>
    <name type="common">Brownbanded bambooshark</name>
    <name type="synonym">Hemiscyllium punctatum</name>
    <dbReference type="NCBI Taxonomy" id="137246"/>
    <lineage>
        <taxon>Eukaryota</taxon>
        <taxon>Metazoa</taxon>
        <taxon>Chordata</taxon>
        <taxon>Craniata</taxon>
        <taxon>Vertebrata</taxon>
        <taxon>Chondrichthyes</taxon>
        <taxon>Elasmobranchii</taxon>
        <taxon>Galeomorphii</taxon>
        <taxon>Galeoidea</taxon>
        <taxon>Orectolobiformes</taxon>
        <taxon>Hemiscylliidae</taxon>
        <taxon>Chiloscyllium</taxon>
    </lineage>
</organism>
<accession>A0A401U412</accession>